<evidence type="ECO:0000256" key="2">
    <source>
        <dbReference type="ARBA" id="ARBA00022692"/>
    </source>
</evidence>
<name>B7KUN5_METC4</name>
<feature type="transmembrane region" description="Helical" evidence="6">
    <location>
        <begin position="148"/>
        <end position="169"/>
    </location>
</feature>
<dbReference type="RefSeq" id="WP_015951562.1">
    <property type="nucleotide sequence ID" value="NC_011757.1"/>
</dbReference>
<reference evidence="8 9" key="2">
    <citation type="journal article" date="2012" name="J. Bacteriol.">
        <title>Complete genome sequences of six strains of the genus Methylobacterium.</title>
        <authorList>
            <person name="Marx C.J."/>
            <person name="Bringel F."/>
            <person name="Chistoserdova L."/>
            <person name="Moulin L."/>
            <person name="Farhan Ul Haque M."/>
            <person name="Fleischman D.E."/>
            <person name="Gruffaz C."/>
            <person name="Jourand P."/>
            <person name="Knief C."/>
            <person name="Lee M.C."/>
            <person name="Muller E.E."/>
            <person name="Nadalig T."/>
            <person name="Peyraud R."/>
            <person name="Roselli S."/>
            <person name="Russ L."/>
            <person name="Goodwin L.A."/>
            <person name="Ivanova N."/>
            <person name="Kyrpides N."/>
            <person name="Lajus A."/>
            <person name="Land M.L."/>
            <person name="Medigue C."/>
            <person name="Mikhailova N."/>
            <person name="Nolan M."/>
            <person name="Woyke T."/>
            <person name="Stolyar S."/>
            <person name="Vorholt J.A."/>
            <person name="Vuilleumier S."/>
        </authorList>
    </citation>
    <scope>NUCLEOTIDE SEQUENCE [LARGE SCALE GENOMIC DNA]</scope>
    <source>
        <strain evidence="9">CM4 / NCIMB 13688</strain>
    </source>
</reference>
<dbReference type="PROSITE" id="PS50850">
    <property type="entry name" value="MFS"/>
    <property type="match status" value="1"/>
</dbReference>
<reference evidence="9" key="1">
    <citation type="submission" date="2008-12" db="EMBL/GenBank/DDBJ databases">
        <title>Complete sequence of chromosome of Methylobacterium chloromethanicum CM4.</title>
        <authorList>
            <consortium name="US DOE Joint Genome Institute"/>
            <person name="Lucas S."/>
            <person name="Copeland A."/>
            <person name="Lapidus A."/>
            <person name="Glavina del Rio T."/>
            <person name="Dalin E."/>
            <person name="Tice H."/>
            <person name="Bruce D."/>
            <person name="Goodwin L."/>
            <person name="Pitluck S."/>
            <person name="Chertkov O."/>
            <person name="Brettin T."/>
            <person name="Detter J.C."/>
            <person name="Han C."/>
            <person name="Larimer F."/>
            <person name="Land M."/>
            <person name="Hauser L."/>
            <person name="Kyrpides N."/>
            <person name="Mikhailova N."/>
            <person name="Marx C."/>
            <person name="Richardson P."/>
        </authorList>
    </citation>
    <scope>NUCLEOTIDE SEQUENCE [LARGE SCALE GENOMIC DNA]</scope>
    <source>
        <strain evidence="9">CM4 / NCIMB 13688</strain>
    </source>
</reference>
<dbReference type="Proteomes" id="UP000002385">
    <property type="component" value="Chromosome"/>
</dbReference>
<protein>
    <submittedName>
        <fullName evidence="8">Major facilitator superfamily MFS_1</fullName>
    </submittedName>
</protein>
<dbReference type="AlphaFoldDB" id="B7KUN5"/>
<sequence>MTASPVTERRAYPARERDSHRTDLRERGGSRPVRRAGRPSTPGPADPSRRATYGLDAFTFFIANLQTGFGPFLAVYFTQQKWTQSDIGLALTVGSLVSLLGQMPGGAFVDASRSKRFAAGFSAFWVGASAVMLAALPTYLVVMLAMAIHSAASCVLTPAIAAISIGLVGHARAGERLGRNASFSAVGNALGAAGMGAIGYYLSNNAVFYLAGVLVIPALVSLSFIPSGRAVEAGRPRPAAQEPEPREAGGISALLKNRALLCFAACMVLFFLANAAMLPLVGSVMTLRASETATALVAACIMVPQAVLALTAPFVGRLAERWGRKPLLVIGFAALPVRGLLFAFVSDPYWMVAIQVFDGISASVLGVMVPLIVSDVTRGTGRFNTALGAVGTGMGIGAALSTALAGFMADELGSRTAFLGLAIVGAAGLALVLLIMPETRRRNGDEAHDPS</sequence>
<feature type="transmembrane region" description="Helical" evidence="6">
    <location>
        <begin position="121"/>
        <end position="142"/>
    </location>
</feature>
<evidence type="ECO:0000256" key="4">
    <source>
        <dbReference type="ARBA" id="ARBA00023136"/>
    </source>
</evidence>
<dbReference type="PROSITE" id="PS00216">
    <property type="entry name" value="SUGAR_TRANSPORT_1"/>
    <property type="match status" value="1"/>
</dbReference>
<dbReference type="PANTHER" id="PTHR23539">
    <property type="entry name" value="MFS TRANSPORTER"/>
    <property type="match status" value="1"/>
</dbReference>
<feature type="transmembrane region" description="Helical" evidence="6">
    <location>
        <begin position="417"/>
        <end position="436"/>
    </location>
</feature>
<feature type="transmembrane region" description="Helical" evidence="6">
    <location>
        <begin position="259"/>
        <end position="281"/>
    </location>
</feature>
<feature type="region of interest" description="Disordered" evidence="5">
    <location>
        <begin position="1"/>
        <end position="50"/>
    </location>
</feature>
<feature type="compositionally biased region" description="Basic and acidic residues" evidence="5">
    <location>
        <begin position="7"/>
        <end position="29"/>
    </location>
</feature>
<dbReference type="GO" id="GO:0022857">
    <property type="term" value="F:transmembrane transporter activity"/>
    <property type="evidence" value="ECO:0007669"/>
    <property type="project" value="InterPro"/>
</dbReference>
<feature type="transmembrane region" description="Helical" evidence="6">
    <location>
        <begin position="327"/>
        <end position="346"/>
    </location>
</feature>
<keyword evidence="4 6" id="KW-0472">Membrane</keyword>
<keyword evidence="2 6" id="KW-0812">Transmembrane</keyword>
<dbReference type="PANTHER" id="PTHR23539:SF1">
    <property type="entry name" value="MAJOR FACILITATOR SUPERFAMILY (MFS) PROFILE DOMAIN-CONTAINING PROTEIN"/>
    <property type="match status" value="1"/>
</dbReference>
<feature type="transmembrane region" description="Helical" evidence="6">
    <location>
        <begin position="89"/>
        <end position="109"/>
    </location>
</feature>
<gene>
    <name evidence="8" type="ordered locus">Mchl_3444</name>
</gene>
<evidence type="ECO:0000256" key="5">
    <source>
        <dbReference type="SAM" id="MobiDB-lite"/>
    </source>
</evidence>
<evidence type="ECO:0000256" key="3">
    <source>
        <dbReference type="ARBA" id="ARBA00022989"/>
    </source>
</evidence>
<feature type="transmembrane region" description="Helical" evidence="6">
    <location>
        <begin position="385"/>
        <end position="405"/>
    </location>
</feature>
<dbReference type="KEGG" id="mch:Mchl_3444"/>
<evidence type="ECO:0000256" key="6">
    <source>
        <dbReference type="SAM" id="Phobius"/>
    </source>
</evidence>
<evidence type="ECO:0000313" key="9">
    <source>
        <dbReference type="Proteomes" id="UP000002385"/>
    </source>
</evidence>
<dbReference type="Gene3D" id="1.20.1250.20">
    <property type="entry name" value="MFS general substrate transporter like domains"/>
    <property type="match status" value="2"/>
</dbReference>
<proteinExistence type="predicted"/>
<dbReference type="HOGENOM" id="CLU_038484_0_0_5"/>
<evidence type="ECO:0000313" key="8">
    <source>
        <dbReference type="EMBL" id="ACK84264.1"/>
    </source>
</evidence>
<feature type="transmembrane region" description="Helical" evidence="6">
    <location>
        <begin position="181"/>
        <end position="201"/>
    </location>
</feature>
<feature type="transmembrane region" description="Helical" evidence="6">
    <location>
        <begin position="207"/>
        <end position="225"/>
    </location>
</feature>
<organism evidence="8 9">
    <name type="scientific">Methylorubrum extorquens (strain CM4 / NCIMB 13688)</name>
    <name type="common">Methylobacterium extorquens</name>
    <dbReference type="NCBI Taxonomy" id="440085"/>
    <lineage>
        <taxon>Bacteria</taxon>
        <taxon>Pseudomonadati</taxon>
        <taxon>Pseudomonadota</taxon>
        <taxon>Alphaproteobacteria</taxon>
        <taxon>Hyphomicrobiales</taxon>
        <taxon>Methylobacteriaceae</taxon>
        <taxon>Methylorubrum</taxon>
    </lineage>
</organism>
<accession>B7KUN5</accession>
<dbReference type="InterPro" id="IPR005829">
    <property type="entry name" value="Sugar_transporter_CS"/>
</dbReference>
<dbReference type="InterPro" id="IPR011701">
    <property type="entry name" value="MFS"/>
</dbReference>
<evidence type="ECO:0000259" key="7">
    <source>
        <dbReference type="PROSITE" id="PS50850"/>
    </source>
</evidence>
<feature type="transmembrane region" description="Helical" evidence="6">
    <location>
        <begin position="57"/>
        <end position="77"/>
    </location>
</feature>
<keyword evidence="3 6" id="KW-1133">Transmembrane helix</keyword>
<dbReference type="GO" id="GO:0016020">
    <property type="term" value="C:membrane"/>
    <property type="evidence" value="ECO:0007669"/>
    <property type="project" value="UniProtKB-SubCell"/>
</dbReference>
<dbReference type="InterPro" id="IPR020846">
    <property type="entry name" value="MFS_dom"/>
</dbReference>
<dbReference type="SUPFAM" id="SSF103473">
    <property type="entry name" value="MFS general substrate transporter"/>
    <property type="match status" value="1"/>
</dbReference>
<dbReference type="EMBL" id="CP001298">
    <property type="protein sequence ID" value="ACK84264.1"/>
    <property type="molecule type" value="Genomic_DNA"/>
</dbReference>
<dbReference type="Pfam" id="PF07690">
    <property type="entry name" value="MFS_1"/>
    <property type="match status" value="1"/>
</dbReference>
<feature type="transmembrane region" description="Helical" evidence="6">
    <location>
        <begin position="293"/>
        <end position="315"/>
    </location>
</feature>
<dbReference type="InterPro" id="IPR036259">
    <property type="entry name" value="MFS_trans_sf"/>
</dbReference>
<feature type="transmembrane region" description="Helical" evidence="6">
    <location>
        <begin position="352"/>
        <end position="373"/>
    </location>
</feature>
<evidence type="ECO:0000256" key="1">
    <source>
        <dbReference type="ARBA" id="ARBA00004141"/>
    </source>
</evidence>
<comment type="subcellular location">
    <subcellularLocation>
        <location evidence="1">Membrane</location>
        <topology evidence="1">Multi-pass membrane protein</topology>
    </subcellularLocation>
</comment>
<feature type="domain" description="Major facilitator superfamily (MFS) profile" evidence="7">
    <location>
        <begin position="260"/>
        <end position="451"/>
    </location>
</feature>